<comment type="caution">
    <text evidence="1">The sequence shown here is derived from an EMBL/GenBank/DDBJ whole genome shotgun (WGS) entry which is preliminary data.</text>
</comment>
<protein>
    <submittedName>
        <fullName evidence="1">Uncharacterized protein</fullName>
    </submittedName>
</protein>
<dbReference type="AlphaFoldDB" id="A0A158DLY8"/>
<dbReference type="EMBL" id="FCOF02000080">
    <property type="protein sequence ID" value="SAK95594.1"/>
    <property type="molecule type" value="Genomic_DNA"/>
</dbReference>
<evidence type="ECO:0000313" key="2">
    <source>
        <dbReference type="Proteomes" id="UP000054870"/>
    </source>
</evidence>
<sequence length="67" mass="7768">MVDPMKWSLKDLRIEGTWCYPVTIWPRIIGMISKRQFPIEKLIHELIDADDGSQRASTFSAIHPATR</sequence>
<gene>
    <name evidence="1" type="ORF">AWB75_06934</name>
</gene>
<organism evidence="1 2">
    <name type="scientific">Caballeronia catudaia</name>
    <dbReference type="NCBI Taxonomy" id="1777136"/>
    <lineage>
        <taxon>Bacteria</taxon>
        <taxon>Pseudomonadati</taxon>
        <taxon>Pseudomonadota</taxon>
        <taxon>Betaproteobacteria</taxon>
        <taxon>Burkholderiales</taxon>
        <taxon>Burkholderiaceae</taxon>
        <taxon>Caballeronia</taxon>
    </lineage>
</organism>
<name>A0A158DLY8_9BURK</name>
<dbReference type="Proteomes" id="UP000054870">
    <property type="component" value="Unassembled WGS sequence"/>
</dbReference>
<keyword evidence="2" id="KW-1185">Reference proteome</keyword>
<accession>A0A158DLY8</accession>
<reference evidence="1" key="1">
    <citation type="submission" date="2016-01" db="EMBL/GenBank/DDBJ databases">
        <authorList>
            <person name="Peeters C."/>
        </authorList>
    </citation>
    <scope>NUCLEOTIDE SEQUENCE [LARGE SCALE GENOMIC DNA]</scope>
    <source>
        <strain evidence="1">LMG 29318</strain>
    </source>
</reference>
<evidence type="ECO:0000313" key="1">
    <source>
        <dbReference type="EMBL" id="SAK95594.1"/>
    </source>
</evidence>
<proteinExistence type="predicted"/>